<gene>
    <name evidence="2" type="ORF">SM757_11615</name>
</gene>
<organism evidence="2 3">
    <name type="scientific">Azohydromonas lata</name>
    <dbReference type="NCBI Taxonomy" id="45677"/>
    <lineage>
        <taxon>Bacteria</taxon>
        <taxon>Pseudomonadati</taxon>
        <taxon>Pseudomonadota</taxon>
        <taxon>Betaproteobacteria</taxon>
        <taxon>Burkholderiales</taxon>
        <taxon>Sphaerotilaceae</taxon>
        <taxon>Azohydromonas</taxon>
    </lineage>
</organism>
<dbReference type="EMBL" id="JAXOJX010000015">
    <property type="protein sequence ID" value="MDZ5457217.1"/>
    <property type="molecule type" value="Genomic_DNA"/>
</dbReference>
<dbReference type="Proteomes" id="UP001293718">
    <property type="component" value="Unassembled WGS sequence"/>
</dbReference>
<feature type="chain" id="PRO_5046944757" description="Outer membrane protein assembly factor BamE" evidence="1">
    <location>
        <begin position="30"/>
        <end position="174"/>
    </location>
</feature>
<sequence>MPRLSLKLNVKPVLSAAAVAAAMLLPACATYSPAKVQPGMGESEVQTLMGGAPTGRYANPDGGTRLEYARGPMGLHTFMIDLDPSGRVTGWKQVMDEREFNAITPGMPVQEMLRRIGHPARVRGGGWQPGDVWSYRYEGPFCLWWQVSVVGDTVKDAAYGPDPRCERSERFGFR</sequence>
<dbReference type="RefSeq" id="WP_066340507.1">
    <property type="nucleotide sequence ID" value="NZ_JAXOJX010000015.1"/>
</dbReference>
<evidence type="ECO:0000256" key="1">
    <source>
        <dbReference type="SAM" id="SignalP"/>
    </source>
</evidence>
<name>A0ABU5IDN3_9BURK</name>
<proteinExistence type="predicted"/>
<keyword evidence="3" id="KW-1185">Reference proteome</keyword>
<accession>A0ABU5IDN3</accession>
<evidence type="ECO:0000313" key="2">
    <source>
        <dbReference type="EMBL" id="MDZ5457217.1"/>
    </source>
</evidence>
<keyword evidence="1" id="KW-0732">Signal</keyword>
<feature type="signal peptide" evidence="1">
    <location>
        <begin position="1"/>
        <end position="29"/>
    </location>
</feature>
<evidence type="ECO:0008006" key="4">
    <source>
        <dbReference type="Google" id="ProtNLM"/>
    </source>
</evidence>
<reference evidence="2 3" key="1">
    <citation type="submission" date="2023-11" db="EMBL/GenBank/DDBJ databases">
        <title>Draft genome of Azohydromonas lata strain H1 (DSM1123), a polyhydroxyalkanoate producer.</title>
        <authorList>
            <person name="Traversa D."/>
            <person name="D'Addabbo P."/>
            <person name="Pazzani C."/>
            <person name="Manzari C."/>
            <person name="Chiara M."/>
            <person name="Scrascia M."/>
        </authorList>
    </citation>
    <scope>NUCLEOTIDE SEQUENCE [LARGE SCALE GENOMIC DNA]</scope>
    <source>
        <strain evidence="2 3">H1</strain>
    </source>
</reference>
<evidence type="ECO:0000313" key="3">
    <source>
        <dbReference type="Proteomes" id="UP001293718"/>
    </source>
</evidence>
<comment type="caution">
    <text evidence="2">The sequence shown here is derived from an EMBL/GenBank/DDBJ whole genome shotgun (WGS) entry which is preliminary data.</text>
</comment>
<protein>
    <recommendedName>
        <fullName evidence="4">Outer membrane protein assembly factor BamE</fullName>
    </recommendedName>
</protein>